<accession>A0A839UFD0</accession>
<name>A0A839UFD0_9HYPH</name>
<sequence length="49" mass="5247">MLLVAVEKGSLSAPAREMAIPIQHAIKAMLKQGGDHVVQITTTLVEHVN</sequence>
<gene>
    <name evidence="1" type="ORF">FHS21_004951</name>
</gene>
<reference evidence="1 2" key="1">
    <citation type="submission" date="2020-08" db="EMBL/GenBank/DDBJ databases">
        <title>Genomic Encyclopedia of Type Strains, Phase III (KMG-III): the genomes of soil and plant-associated and newly described type strains.</title>
        <authorList>
            <person name="Whitman W."/>
        </authorList>
    </citation>
    <scope>NUCLEOTIDE SEQUENCE [LARGE SCALE GENOMIC DNA]</scope>
    <source>
        <strain evidence="1 2">CECT 7015</strain>
    </source>
</reference>
<dbReference type="EMBL" id="JACHXN010000020">
    <property type="protein sequence ID" value="MBB3148503.1"/>
    <property type="molecule type" value="Genomic_DNA"/>
</dbReference>
<comment type="caution">
    <text evidence="1">The sequence shown here is derived from an EMBL/GenBank/DDBJ whole genome shotgun (WGS) entry which is preliminary data.</text>
</comment>
<dbReference type="Proteomes" id="UP000554520">
    <property type="component" value="Unassembled WGS sequence"/>
</dbReference>
<organism evidence="1 2">
    <name type="scientific">Phyllobacterium trifolii</name>
    <dbReference type="NCBI Taxonomy" id="300193"/>
    <lineage>
        <taxon>Bacteria</taxon>
        <taxon>Pseudomonadati</taxon>
        <taxon>Pseudomonadota</taxon>
        <taxon>Alphaproteobacteria</taxon>
        <taxon>Hyphomicrobiales</taxon>
        <taxon>Phyllobacteriaceae</taxon>
        <taxon>Phyllobacterium</taxon>
    </lineage>
</organism>
<dbReference type="AlphaFoldDB" id="A0A839UFD0"/>
<keyword evidence="2" id="KW-1185">Reference proteome</keyword>
<dbReference type="RefSeq" id="WP_183664349.1">
    <property type="nucleotide sequence ID" value="NZ_JACHXN010000020.1"/>
</dbReference>
<proteinExistence type="predicted"/>
<evidence type="ECO:0000313" key="2">
    <source>
        <dbReference type="Proteomes" id="UP000554520"/>
    </source>
</evidence>
<protein>
    <submittedName>
        <fullName evidence="1">Uncharacterized protein</fullName>
    </submittedName>
</protein>
<evidence type="ECO:0000313" key="1">
    <source>
        <dbReference type="EMBL" id="MBB3148503.1"/>
    </source>
</evidence>